<proteinExistence type="predicted"/>
<feature type="domain" description="Hemimethylated DNA-binding" evidence="1">
    <location>
        <begin position="7"/>
        <end position="41"/>
    </location>
</feature>
<dbReference type="InterPro" id="IPR011722">
    <property type="entry name" value="Hemimethylated_DNA-bd_dom"/>
</dbReference>
<evidence type="ECO:0000313" key="2">
    <source>
        <dbReference type="EMBL" id="SVB34178.1"/>
    </source>
</evidence>
<name>A0A382D6W1_9ZZZZ</name>
<organism evidence="2">
    <name type="scientific">marine metagenome</name>
    <dbReference type="NCBI Taxonomy" id="408172"/>
    <lineage>
        <taxon>unclassified sequences</taxon>
        <taxon>metagenomes</taxon>
        <taxon>ecological metagenomes</taxon>
    </lineage>
</organism>
<protein>
    <recommendedName>
        <fullName evidence="1">Hemimethylated DNA-binding domain-containing protein</fullName>
    </recommendedName>
</protein>
<feature type="non-terminal residue" evidence="2">
    <location>
        <position position="1"/>
    </location>
</feature>
<sequence length="50" mass="5782">VLPHGAQHQTYVAEQNLEPDHSGLPIQHPLVERYFTDFSNGRYVKDVQIH</sequence>
<dbReference type="EMBL" id="UINC01037930">
    <property type="protein sequence ID" value="SVB34178.1"/>
    <property type="molecule type" value="Genomic_DNA"/>
</dbReference>
<dbReference type="Gene3D" id="2.30.30.390">
    <property type="entry name" value="Hemimethylated DNA-binding domain"/>
    <property type="match status" value="1"/>
</dbReference>
<dbReference type="InterPro" id="IPR036623">
    <property type="entry name" value="Hemimethylated_DNA-bd_sf"/>
</dbReference>
<evidence type="ECO:0000259" key="1">
    <source>
        <dbReference type="Pfam" id="PF08755"/>
    </source>
</evidence>
<gene>
    <name evidence="2" type="ORF">METZ01_LOCUS187032</name>
</gene>
<dbReference type="AlphaFoldDB" id="A0A382D6W1"/>
<reference evidence="2" key="1">
    <citation type="submission" date="2018-05" db="EMBL/GenBank/DDBJ databases">
        <authorList>
            <person name="Lanie J.A."/>
            <person name="Ng W.-L."/>
            <person name="Kazmierczak K.M."/>
            <person name="Andrzejewski T.M."/>
            <person name="Davidsen T.M."/>
            <person name="Wayne K.J."/>
            <person name="Tettelin H."/>
            <person name="Glass J.I."/>
            <person name="Rusch D."/>
            <person name="Podicherti R."/>
            <person name="Tsui H.-C.T."/>
            <person name="Winkler M.E."/>
        </authorList>
    </citation>
    <scope>NUCLEOTIDE SEQUENCE</scope>
</reference>
<dbReference type="GO" id="GO:0003677">
    <property type="term" value="F:DNA binding"/>
    <property type="evidence" value="ECO:0007669"/>
    <property type="project" value="InterPro"/>
</dbReference>
<accession>A0A382D6W1</accession>
<dbReference type="Pfam" id="PF08755">
    <property type="entry name" value="YccV-like"/>
    <property type="match status" value="1"/>
</dbReference>
<dbReference type="SUPFAM" id="SSF141255">
    <property type="entry name" value="YccV-like"/>
    <property type="match status" value="1"/>
</dbReference>